<sequence>MEGIGRTVQLFCVGSKVNQTKSVMISSTSNCRSGEVSSTVSLQINPSELQGQYYSKQTETVPEPQRRESWLVVTLIISVTLLVVILVFVTILLILAHRKGGLSLFGFVIKRERDIYQNQHCSPTANGSDNTYEMPLSPTKQPTYEEMKKSDVRKEEYEALSF</sequence>
<evidence type="ECO:0000256" key="2">
    <source>
        <dbReference type="SAM" id="Phobius"/>
    </source>
</evidence>
<proteinExistence type="predicted"/>
<accession>K1Q0T9</accession>
<reference evidence="3" key="1">
    <citation type="journal article" date="2012" name="Nature">
        <title>The oyster genome reveals stress adaptation and complexity of shell formation.</title>
        <authorList>
            <person name="Zhang G."/>
            <person name="Fang X."/>
            <person name="Guo X."/>
            <person name="Li L."/>
            <person name="Luo R."/>
            <person name="Xu F."/>
            <person name="Yang P."/>
            <person name="Zhang L."/>
            <person name="Wang X."/>
            <person name="Qi H."/>
            <person name="Xiong Z."/>
            <person name="Que H."/>
            <person name="Xie Y."/>
            <person name="Holland P.W."/>
            <person name="Paps J."/>
            <person name="Zhu Y."/>
            <person name="Wu F."/>
            <person name="Chen Y."/>
            <person name="Wang J."/>
            <person name="Peng C."/>
            <person name="Meng J."/>
            <person name="Yang L."/>
            <person name="Liu J."/>
            <person name="Wen B."/>
            <person name="Zhang N."/>
            <person name="Huang Z."/>
            <person name="Zhu Q."/>
            <person name="Feng Y."/>
            <person name="Mount A."/>
            <person name="Hedgecock D."/>
            <person name="Xu Z."/>
            <person name="Liu Y."/>
            <person name="Domazet-Loso T."/>
            <person name="Du Y."/>
            <person name="Sun X."/>
            <person name="Zhang S."/>
            <person name="Liu B."/>
            <person name="Cheng P."/>
            <person name="Jiang X."/>
            <person name="Li J."/>
            <person name="Fan D."/>
            <person name="Wang W."/>
            <person name="Fu W."/>
            <person name="Wang T."/>
            <person name="Wang B."/>
            <person name="Zhang J."/>
            <person name="Peng Z."/>
            <person name="Li Y."/>
            <person name="Li N."/>
            <person name="Wang J."/>
            <person name="Chen M."/>
            <person name="He Y."/>
            <person name="Tan F."/>
            <person name="Song X."/>
            <person name="Zheng Q."/>
            <person name="Huang R."/>
            <person name="Yang H."/>
            <person name="Du X."/>
            <person name="Chen L."/>
            <person name="Yang M."/>
            <person name="Gaffney P.M."/>
            <person name="Wang S."/>
            <person name="Luo L."/>
            <person name="She Z."/>
            <person name="Ming Y."/>
            <person name="Huang W."/>
            <person name="Zhang S."/>
            <person name="Huang B."/>
            <person name="Zhang Y."/>
            <person name="Qu T."/>
            <person name="Ni P."/>
            <person name="Miao G."/>
            <person name="Wang J."/>
            <person name="Wang Q."/>
            <person name="Steinberg C.E."/>
            <person name="Wang H."/>
            <person name="Li N."/>
            <person name="Qian L."/>
            <person name="Zhang G."/>
            <person name="Li Y."/>
            <person name="Yang H."/>
            <person name="Liu X."/>
            <person name="Wang J."/>
            <person name="Yin Y."/>
            <person name="Wang J."/>
        </authorList>
    </citation>
    <scope>NUCLEOTIDE SEQUENCE [LARGE SCALE GENOMIC DNA]</scope>
    <source>
        <strain evidence="3">05x7-T-G4-1.051#20</strain>
    </source>
</reference>
<name>K1Q0T9_MAGGI</name>
<feature type="compositionally biased region" description="Polar residues" evidence="1">
    <location>
        <begin position="122"/>
        <end position="131"/>
    </location>
</feature>
<dbReference type="AlphaFoldDB" id="K1Q0T9"/>
<feature type="transmembrane region" description="Helical" evidence="2">
    <location>
        <begin position="70"/>
        <end position="95"/>
    </location>
</feature>
<evidence type="ECO:0000313" key="3">
    <source>
        <dbReference type="EMBL" id="EKC22430.1"/>
    </source>
</evidence>
<evidence type="ECO:0000256" key="1">
    <source>
        <dbReference type="SAM" id="MobiDB-lite"/>
    </source>
</evidence>
<feature type="compositionally biased region" description="Basic and acidic residues" evidence="1">
    <location>
        <begin position="143"/>
        <end position="162"/>
    </location>
</feature>
<dbReference type="EMBL" id="JH816271">
    <property type="protein sequence ID" value="EKC22430.1"/>
    <property type="molecule type" value="Genomic_DNA"/>
</dbReference>
<gene>
    <name evidence="3" type="ORF">CGI_10002303</name>
</gene>
<keyword evidence="2" id="KW-0812">Transmembrane</keyword>
<dbReference type="HOGENOM" id="CLU_1637069_0_0_1"/>
<dbReference type="InParanoid" id="K1Q0T9"/>
<keyword evidence="2" id="KW-0472">Membrane</keyword>
<organism evidence="3">
    <name type="scientific">Magallana gigas</name>
    <name type="common">Pacific oyster</name>
    <name type="synonym">Crassostrea gigas</name>
    <dbReference type="NCBI Taxonomy" id="29159"/>
    <lineage>
        <taxon>Eukaryota</taxon>
        <taxon>Metazoa</taxon>
        <taxon>Spiralia</taxon>
        <taxon>Lophotrochozoa</taxon>
        <taxon>Mollusca</taxon>
        <taxon>Bivalvia</taxon>
        <taxon>Autobranchia</taxon>
        <taxon>Pteriomorphia</taxon>
        <taxon>Ostreida</taxon>
        <taxon>Ostreoidea</taxon>
        <taxon>Ostreidae</taxon>
        <taxon>Magallana</taxon>
    </lineage>
</organism>
<keyword evidence="2" id="KW-1133">Transmembrane helix</keyword>
<feature type="region of interest" description="Disordered" evidence="1">
    <location>
        <begin position="122"/>
        <end position="162"/>
    </location>
</feature>
<protein>
    <submittedName>
        <fullName evidence="3">Uncharacterized protein</fullName>
    </submittedName>
</protein>